<dbReference type="InterPro" id="IPR030417">
    <property type="entry name" value="MS4A"/>
</dbReference>
<keyword evidence="5 6" id="KW-0472">Membrane</keyword>
<evidence type="ECO:0000256" key="1">
    <source>
        <dbReference type="ARBA" id="ARBA00004141"/>
    </source>
</evidence>
<dbReference type="GO" id="GO:0007166">
    <property type="term" value="P:cell surface receptor signaling pathway"/>
    <property type="evidence" value="ECO:0007669"/>
    <property type="project" value="TreeGrafter"/>
</dbReference>
<dbReference type="GO" id="GO:0005886">
    <property type="term" value="C:plasma membrane"/>
    <property type="evidence" value="ECO:0007669"/>
    <property type="project" value="TreeGrafter"/>
</dbReference>
<evidence type="ECO:0008006" key="9">
    <source>
        <dbReference type="Google" id="ProtNLM"/>
    </source>
</evidence>
<dbReference type="EMBL" id="JACASF010000013">
    <property type="protein sequence ID" value="KAF6438299.1"/>
    <property type="molecule type" value="Genomic_DNA"/>
</dbReference>
<dbReference type="Proteomes" id="UP000550707">
    <property type="component" value="Unassembled WGS sequence"/>
</dbReference>
<dbReference type="Pfam" id="PF04103">
    <property type="entry name" value="CD20"/>
    <property type="match status" value="1"/>
</dbReference>
<reference evidence="7 8" key="1">
    <citation type="journal article" date="2020" name="Nature">
        <title>Six reference-quality genomes reveal evolution of bat adaptations.</title>
        <authorList>
            <person name="Jebb D."/>
            <person name="Huang Z."/>
            <person name="Pippel M."/>
            <person name="Hughes G.M."/>
            <person name="Lavrichenko K."/>
            <person name="Devanna P."/>
            <person name="Winkler S."/>
            <person name="Jermiin L.S."/>
            <person name="Skirmuntt E.C."/>
            <person name="Katzourakis A."/>
            <person name="Burkitt-Gray L."/>
            <person name="Ray D.A."/>
            <person name="Sullivan K.A.M."/>
            <person name="Roscito J.G."/>
            <person name="Kirilenko B.M."/>
            <person name="Davalos L.M."/>
            <person name="Corthals A.P."/>
            <person name="Power M.L."/>
            <person name="Jones G."/>
            <person name="Ransome R.D."/>
            <person name="Dechmann D.K.N."/>
            <person name="Locatelli A.G."/>
            <person name="Puechmaille S.J."/>
            <person name="Fedrigo O."/>
            <person name="Jarvis E.D."/>
            <person name="Hiller M."/>
            <person name="Vernes S.C."/>
            <person name="Myers E.W."/>
            <person name="Teeling E.C."/>
        </authorList>
    </citation>
    <scope>NUCLEOTIDE SEQUENCE [LARGE SCALE GENOMIC DNA]</scope>
    <source>
        <strain evidence="7">MMolMol1</strain>
        <tissue evidence="7">Muscle</tissue>
    </source>
</reference>
<dbReference type="AlphaFoldDB" id="A0A7J8ET74"/>
<evidence type="ECO:0000256" key="5">
    <source>
        <dbReference type="ARBA" id="ARBA00023136"/>
    </source>
</evidence>
<comment type="similarity">
    <text evidence="2">Belongs to the MS4A family.</text>
</comment>
<name>A0A7J8ET74_MOLMO</name>
<dbReference type="InterPro" id="IPR007237">
    <property type="entry name" value="CD20-like"/>
</dbReference>
<feature type="transmembrane region" description="Helical" evidence="6">
    <location>
        <begin position="44"/>
        <end position="71"/>
    </location>
</feature>
<gene>
    <name evidence="7" type="ORF">HJG59_012524</name>
</gene>
<organism evidence="7 8">
    <name type="scientific">Molossus molossus</name>
    <name type="common">Pallas' mastiff bat</name>
    <name type="synonym">Vespertilio molossus</name>
    <dbReference type="NCBI Taxonomy" id="27622"/>
    <lineage>
        <taxon>Eukaryota</taxon>
        <taxon>Metazoa</taxon>
        <taxon>Chordata</taxon>
        <taxon>Craniata</taxon>
        <taxon>Vertebrata</taxon>
        <taxon>Euteleostomi</taxon>
        <taxon>Mammalia</taxon>
        <taxon>Eutheria</taxon>
        <taxon>Laurasiatheria</taxon>
        <taxon>Chiroptera</taxon>
        <taxon>Yangochiroptera</taxon>
        <taxon>Molossidae</taxon>
        <taxon>Molossus</taxon>
    </lineage>
</organism>
<feature type="transmembrane region" description="Helical" evidence="6">
    <location>
        <begin position="92"/>
        <end position="114"/>
    </location>
</feature>
<accession>A0A7J8ET74</accession>
<dbReference type="InParanoid" id="A0A7J8ET74"/>
<evidence type="ECO:0000313" key="7">
    <source>
        <dbReference type="EMBL" id="KAF6438299.1"/>
    </source>
</evidence>
<comment type="subcellular location">
    <subcellularLocation>
        <location evidence="1">Membrane</location>
        <topology evidence="1">Multi-pass membrane protein</topology>
    </subcellularLocation>
</comment>
<evidence type="ECO:0000256" key="3">
    <source>
        <dbReference type="ARBA" id="ARBA00022692"/>
    </source>
</evidence>
<keyword evidence="8" id="KW-1185">Reference proteome</keyword>
<protein>
    <recommendedName>
        <fullName evidence="9">Membrane spanning 4-domains A5</fullName>
    </recommendedName>
</protein>
<evidence type="ECO:0000256" key="2">
    <source>
        <dbReference type="ARBA" id="ARBA00009565"/>
    </source>
</evidence>
<sequence>MSSPYIVLKQETRMFGAAQVMNGLIHFALGHIWMQLYIRQNELFLLTYLPIVLISGYPFGASFFYVVSGIFAIEAEKRRSPKLLKYTIKTNIYCSVLSVIGIFLTVAEITLFLVKPVKIQWPQKESGIILSVYVCIFSIFELYLANTVAKWGIDAFRHSNYLT</sequence>
<evidence type="ECO:0000256" key="4">
    <source>
        <dbReference type="ARBA" id="ARBA00022989"/>
    </source>
</evidence>
<comment type="caution">
    <text evidence="7">The sequence shown here is derived from an EMBL/GenBank/DDBJ whole genome shotgun (WGS) entry which is preliminary data.</text>
</comment>
<dbReference type="PANTHER" id="PTHR23320">
    <property type="entry name" value="MEMBRANE-SPANNING 4-DOMAINS SUBFAMILY A MS4A -RELATED"/>
    <property type="match status" value="1"/>
</dbReference>
<evidence type="ECO:0000256" key="6">
    <source>
        <dbReference type="SAM" id="Phobius"/>
    </source>
</evidence>
<evidence type="ECO:0000313" key="8">
    <source>
        <dbReference type="Proteomes" id="UP000550707"/>
    </source>
</evidence>
<feature type="transmembrane region" description="Helical" evidence="6">
    <location>
        <begin position="20"/>
        <end position="38"/>
    </location>
</feature>
<feature type="transmembrane region" description="Helical" evidence="6">
    <location>
        <begin position="126"/>
        <end position="144"/>
    </location>
</feature>
<keyword evidence="4 6" id="KW-1133">Transmembrane helix</keyword>
<keyword evidence="3 6" id="KW-0812">Transmembrane</keyword>
<dbReference type="PANTHER" id="PTHR23320:SF152">
    <property type="match status" value="1"/>
</dbReference>
<proteinExistence type="inferred from homology"/>